<gene>
    <name evidence="2" type="ORF">EVEC_LOCUS5104</name>
</gene>
<dbReference type="AlphaFoldDB" id="A0A0N4V5I1"/>
<organism evidence="4">
    <name type="scientific">Enterobius vermicularis</name>
    <name type="common">Human pinworm</name>
    <dbReference type="NCBI Taxonomy" id="51028"/>
    <lineage>
        <taxon>Eukaryota</taxon>
        <taxon>Metazoa</taxon>
        <taxon>Ecdysozoa</taxon>
        <taxon>Nematoda</taxon>
        <taxon>Chromadorea</taxon>
        <taxon>Rhabditida</taxon>
        <taxon>Spirurina</taxon>
        <taxon>Oxyuridomorpha</taxon>
        <taxon>Oxyuroidea</taxon>
        <taxon>Oxyuridae</taxon>
        <taxon>Enterobius</taxon>
    </lineage>
</organism>
<sequence>MFLTNGPKVDSNEKKRGRPSLLGKELDLALLNHLIQLKVCLAFEEVVLFRGKNNCIRLKLLGDKERRVEAPALIIGFENRAMFEMGILLFHLSNQIRARTLKEENVVVKKCLLSVGITGLGFHYLSKIVCRDGRIAVTNHSTLCHLKEGRGSQDCVVKPNICDGNLNVPQTLRVAKEFLQSKEPSVLAEFGGNIKLSYSWGSSLLKRMTEKEAEVESENKSDNSSSQEPGPCDDTESVGIARANGAPSGSCSVGNTGNVTNELGPNQKFTKKYNRKGRPLLLGEELDKKLLDHLIQLEQASPGEISSVSRALQHAQNFLRESAPGLLVEDGGTLKLGYSWAISMLRRVVDRSKEVHGQDKVTCPSEVPAEEGGKTCRSGVTLSLKSPNELCIPGDYFLNSIADTILNAVVQEPEQAHLNGIKQEQFSYLAFNQ</sequence>
<reference evidence="4" key="1">
    <citation type="submission" date="2017-02" db="UniProtKB">
        <authorList>
            <consortium name="WormBaseParasite"/>
        </authorList>
    </citation>
    <scope>IDENTIFICATION</scope>
</reference>
<evidence type="ECO:0000313" key="2">
    <source>
        <dbReference type="EMBL" id="VDD90353.1"/>
    </source>
</evidence>
<protein>
    <submittedName>
        <fullName evidence="4">HTH OST-type domain-containing protein</fullName>
    </submittedName>
</protein>
<feature type="compositionally biased region" description="Polar residues" evidence="1">
    <location>
        <begin position="247"/>
        <end position="268"/>
    </location>
</feature>
<feature type="compositionally biased region" description="Basic and acidic residues" evidence="1">
    <location>
        <begin position="211"/>
        <end position="221"/>
    </location>
</feature>
<reference evidence="2 3" key="2">
    <citation type="submission" date="2018-10" db="EMBL/GenBank/DDBJ databases">
        <authorList>
            <consortium name="Pathogen Informatics"/>
        </authorList>
    </citation>
    <scope>NUCLEOTIDE SEQUENCE [LARGE SCALE GENOMIC DNA]</scope>
</reference>
<accession>A0A0N4V5I1</accession>
<dbReference type="OrthoDB" id="413122at2759"/>
<name>A0A0N4V5I1_ENTVE</name>
<dbReference type="EMBL" id="UXUI01008054">
    <property type="protein sequence ID" value="VDD90353.1"/>
    <property type="molecule type" value="Genomic_DNA"/>
</dbReference>
<evidence type="ECO:0000313" key="3">
    <source>
        <dbReference type="Proteomes" id="UP000274131"/>
    </source>
</evidence>
<dbReference type="Proteomes" id="UP000274131">
    <property type="component" value="Unassembled WGS sequence"/>
</dbReference>
<evidence type="ECO:0000256" key="1">
    <source>
        <dbReference type="SAM" id="MobiDB-lite"/>
    </source>
</evidence>
<proteinExistence type="predicted"/>
<dbReference type="WBParaSite" id="EVEC_0000549301-mRNA-1">
    <property type="protein sequence ID" value="EVEC_0000549301-mRNA-1"/>
    <property type="gene ID" value="EVEC_0000549301"/>
</dbReference>
<feature type="region of interest" description="Disordered" evidence="1">
    <location>
        <begin position="211"/>
        <end position="270"/>
    </location>
</feature>
<keyword evidence="3" id="KW-1185">Reference proteome</keyword>
<evidence type="ECO:0000313" key="4">
    <source>
        <dbReference type="WBParaSite" id="EVEC_0000549301-mRNA-1"/>
    </source>
</evidence>